<keyword evidence="2" id="KW-0732">Signal</keyword>
<dbReference type="PANTHER" id="PTHR21581">
    <property type="entry name" value="D-ALANYL-D-ALANINE CARBOXYPEPTIDASE"/>
    <property type="match status" value="1"/>
</dbReference>
<keyword evidence="11" id="KW-0812">Transmembrane</keyword>
<evidence type="ECO:0000259" key="12">
    <source>
        <dbReference type="Pfam" id="PF00768"/>
    </source>
</evidence>
<dbReference type="PRINTS" id="PR00725">
    <property type="entry name" value="DADACBPTASE1"/>
</dbReference>
<reference evidence="14" key="1">
    <citation type="submission" date="2016-10" db="EMBL/GenBank/DDBJ databases">
        <title>Frankia sp. NRRL B-16386 Genome sequencing.</title>
        <authorList>
            <person name="Ghodhbane-Gtari F."/>
            <person name="Swanson E."/>
            <person name="Gueddou A."/>
            <person name="Hezbri K."/>
            <person name="Ktari K."/>
            <person name="Nouioui I."/>
            <person name="Morris K."/>
            <person name="Simpson S."/>
            <person name="Abebe-Akele F."/>
            <person name="Thomas K."/>
            <person name="Gtari M."/>
            <person name="Tisa L.S."/>
        </authorList>
    </citation>
    <scope>NUCLEOTIDE SEQUENCE [LARGE SCALE GENOMIC DNA]</scope>
    <source>
        <strain evidence="14">NRRL B-16386</strain>
    </source>
</reference>
<dbReference type="InterPro" id="IPR001967">
    <property type="entry name" value="Peptidase_S11_N"/>
</dbReference>
<keyword evidence="6" id="KW-0961">Cell wall biogenesis/degradation</keyword>
<dbReference type="SUPFAM" id="SSF56601">
    <property type="entry name" value="beta-lactamase/transpeptidase-like"/>
    <property type="match status" value="1"/>
</dbReference>
<evidence type="ECO:0000256" key="1">
    <source>
        <dbReference type="ARBA" id="ARBA00007164"/>
    </source>
</evidence>
<dbReference type="InterPro" id="IPR012338">
    <property type="entry name" value="Beta-lactam/transpept-like"/>
</dbReference>
<feature type="transmembrane region" description="Helical" evidence="11">
    <location>
        <begin position="375"/>
        <end position="395"/>
    </location>
</feature>
<evidence type="ECO:0000256" key="5">
    <source>
        <dbReference type="ARBA" id="ARBA00022984"/>
    </source>
</evidence>
<evidence type="ECO:0000256" key="4">
    <source>
        <dbReference type="ARBA" id="ARBA00022960"/>
    </source>
</evidence>
<feature type="active site" evidence="7">
    <location>
        <position position="165"/>
    </location>
</feature>
<evidence type="ECO:0000256" key="11">
    <source>
        <dbReference type="SAM" id="Phobius"/>
    </source>
</evidence>
<keyword evidence="14" id="KW-1185">Reference proteome</keyword>
<dbReference type="Gene3D" id="3.40.710.10">
    <property type="entry name" value="DD-peptidase/beta-lactamase superfamily"/>
    <property type="match status" value="1"/>
</dbReference>
<evidence type="ECO:0000256" key="8">
    <source>
        <dbReference type="PIRSR" id="PIRSR618044-2"/>
    </source>
</evidence>
<dbReference type="GO" id="GO:0006508">
    <property type="term" value="P:proteolysis"/>
    <property type="evidence" value="ECO:0007669"/>
    <property type="project" value="InterPro"/>
</dbReference>
<dbReference type="GO" id="GO:0008360">
    <property type="term" value="P:regulation of cell shape"/>
    <property type="evidence" value="ECO:0007669"/>
    <property type="project" value="UniProtKB-KW"/>
</dbReference>
<feature type="binding site" evidence="8">
    <location>
        <position position="270"/>
    </location>
    <ligand>
        <name>substrate</name>
    </ligand>
</feature>
<dbReference type="GO" id="GO:0009252">
    <property type="term" value="P:peptidoglycan biosynthetic process"/>
    <property type="evidence" value="ECO:0007669"/>
    <property type="project" value="UniProtKB-KW"/>
</dbReference>
<keyword evidence="4" id="KW-0133">Cell shape</keyword>
<feature type="region of interest" description="Disordered" evidence="10">
    <location>
        <begin position="397"/>
        <end position="481"/>
    </location>
</feature>
<dbReference type="Pfam" id="PF00768">
    <property type="entry name" value="Peptidase_S11"/>
    <property type="match status" value="1"/>
</dbReference>
<comment type="caution">
    <text evidence="13">The sequence shown here is derived from an EMBL/GenBank/DDBJ whole genome shotgun (WGS) entry which is preliminary data.</text>
</comment>
<dbReference type="PANTHER" id="PTHR21581:SF33">
    <property type="entry name" value="D-ALANYL-D-ALANINE CARBOXYPEPTIDASE DACB"/>
    <property type="match status" value="1"/>
</dbReference>
<evidence type="ECO:0000256" key="10">
    <source>
        <dbReference type="SAM" id="MobiDB-lite"/>
    </source>
</evidence>
<evidence type="ECO:0000256" key="3">
    <source>
        <dbReference type="ARBA" id="ARBA00022801"/>
    </source>
</evidence>
<evidence type="ECO:0000313" key="14">
    <source>
        <dbReference type="Proteomes" id="UP000188929"/>
    </source>
</evidence>
<proteinExistence type="inferred from homology"/>
<name>A0A1V2IGD3_9ACTN</name>
<sequence>MTAAAVTAAVVLLAALGLDLLGGGPAAASTGPRPRGPGPRAVVAAPLAAVAALTAAPAPAPATPMETSRPPQAASPLPAALTAASWLVADAGTGEILAARGARVRDLPASTMKILTALVVLPALSPDLMVTVSKSAAEVDGTKVGLVPGQSYSARDLATAMMIASGNDATLALVEAAGGRNVVLARMNALAAALGATDTVAVDPTGLDAPGQLTSVRDLAVLGRAAIAEPAVSRYLTIPRASLPTRDGGRFEIQNHNLLLGSYEGTLGVKNGYTVAADATYVGAVRRGDRTLVVALLRTAPNYGIDARALLDWGFANDGLVRPVGALPPRATVARPSADRARAAGALGGRGHEDVDGGSPAAGRRPASEHGTGRGIGWATWMALGLTILASVLTVRTHRRRARACPNTPRARRPRHLAHPNAARHRQAQHGQAQHGRARHGHAQRDRHRPAPGQSMPRPRPPAETNDGPARRRRREPGAHP</sequence>
<keyword evidence="3" id="KW-0378">Hydrolase</keyword>
<feature type="active site" description="Acyl-ester intermediate" evidence="7">
    <location>
        <position position="110"/>
    </location>
</feature>
<keyword evidence="11" id="KW-1133">Transmembrane helix</keyword>
<dbReference type="GO" id="GO:0071555">
    <property type="term" value="P:cell wall organization"/>
    <property type="evidence" value="ECO:0007669"/>
    <property type="project" value="UniProtKB-KW"/>
</dbReference>
<gene>
    <name evidence="13" type="ORF">BL253_06295</name>
</gene>
<evidence type="ECO:0000256" key="6">
    <source>
        <dbReference type="ARBA" id="ARBA00023316"/>
    </source>
</evidence>
<feature type="compositionally biased region" description="Basic residues" evidence="10">
    <location>
        <begin position="436"/>
        <end position="450"/>
    </location>
</feature>
<feature type="compositionally biased region" description="Basic residues" evidence="10">
    <location>
        <begin position="410"/>
        <end position="428"/>
    </location>
</feature>
<evidence type="ECO:0000256" key="2">
    <source>
        <dbReference type="ARBA" id="ARBA00022729"/>
    </source>
</evidence>
<keyword evidence="11" id="KW-0472">Membrane</keyword>
<dbReference type="InterPro" id="IPR018044">
    <property type="entry name" value="Peptidase_S11"/>
</dbReference>
<comment type="similarity">
    <text evidence="1 9">Belongs to the peptidase S11 family.</text>
</comment>
<dbReference type="Proteomes" id="UP000188929">
    <property type="component" value="Unassembled WGS sequence"/>
</dbReference>
<evidence type="ECO:0000256" key="7">
    <source>
        <dbReference type="PIRSR" id="PIRSR618044-1"/>
    </source>
</evidence>
<dbReference type="EMBL" id="MOMC01000013">
    <property type="protein sequence ID" value="ONH32105.1"/>
    <property type="molecule type" value="Genomic_DNA"/>
</dbReference>
<evidence type="ECO:0000256" key="9">
    <source>
        <dbReference type="RuleBase" id="RU004016"/>
    </source>
</evidence>
<feature type="region of interest" description="Disordered" evidence="10">
    <location>
        <begin position="333"/>
        <end position="373"/>
    </location>
</feature>
<evidence type="ECO:0000313" key="13">
    <source>
        <dbReference type="EMBL" id="ONH32105.1"/>
    </source>
</evidence>
<organism evidence="13 14">
    <name type="scientific">Pseudofrankia asymbiotica</name>
    <dbReference type="NCBI Taxonomy" id="1834516"/>
    <lineage>
        <taxon>Bacteria</taxon>
        <taxon>Bacillati</taxon>
        <taxon>Actinomycetota</taxon>
        <taxon>Actinomycetes</taxon>
        <taxon>Frankiales</taxon>
        <taxon>Frankiaceae</taxon>
        <taxon>Pseudofrankia</taxon>
    </lineage>
</organism>
<keyword evidence="5" id="KW-0573">Peptidoglycan synthesis</keyword>
<feature type="domain" description="Peptidase S11 D-alanyl-D-alanine carboxypeptidase A N-terminal" evidence="12">
    <location>
        <begin position="78"/>
        <end position="295"/>
    </location>
</feature>
<feature type="active site" description="Proton acceptor" evidence="7">
    <location>
        <position position="113"/>
    </location>
</feature>
<dbReference type="GO" id="GO:0009002">
    <property type="term" value="F:serine-type D-Ala-D-Ala carboxypeptidase activity"/>
    <property type="evidence" value="ECO:0007669"/>
    <property type="project" value="InterPro"/>
</dbReference>
<accession>A0A1V2IGD3</accession>
<protein>
    <recommendedName>
        <fullName evidence="12">Peptidase S11 D-alanyl-D-alanine carboxypeptidase A N-terminal domain-containing protein</fullName>
    </recommendedName>
</protein>
<dbReference type="STRING" id="1834516.BL253_06295"/>
<dbReference type="AlphaFoldDB" id="A0A1V2IGD3"/>